<dbReference type="InterPro" id="IPR008274">
    <property type="entry name" value="AldOxase/xan_DH_MoCoBD1"/>
</dbReference>
<dbReference type="GO" id="GO:0016491">
    <property type="term" value="F:oxidoreductase activity"/>
    <property type="evidence" value="ECO:0007669"/>
    <property type="project" value="InterPro"/>
</dbReference>
<dbReference type="RefSeq" id="WP_112783078.1">
    <property type="nucleotide sequence ID" value="NZ_CP030041.1"/>
</dbReference>
<dbReference type="InterPro" id="IPR037165">
    <property type="entry name" value="AldOxase/xan_DH_Mopterin-bd_sf"/>
</dbReference>
<evidence type="ECO:0000313" key="4">
    <source>
        <dbReference type="EMBL" id="AWW29680.1"/>
    </source>
</evidence>
<dbReference type="InterPro" id="IPR012368">
    <property type="entry name" value="OxRdtase_Mopterin-bd_su_IorB"/>
</dbReference>
<feature type="transmembrane region" description="Helical" evidence="2">
    <location>
        <begin position="12"/>
        <end position="32"/>
    </location>
</feature>
<dbReference type="PIRSF" id="PIRSF036389">
    <property type="entry name" value="IOR_B"/>
    <property type="match status" value="1"/>
</dbReference>
<evidence type="ECO:0000256" key="1">
    <source>
        <dbReference type="SAM" id="MobiDB-lite"/>
    </source>
</evidence>
<dbReference type="AlphaFoldDB" id="A0A2Z4IG68"/>
<dbReference type="InterPro" id="IPR046867">
    <property type="entry name" value="AldOxase/xan_DH_MoCoBD2"/>
</dbReference>
<dbReference type="PROSITE" id="PS51318">
    <property type="entry name" value="TAT"/>
    <property type="match status" value="1"/>
</dbReference>
<dbReference type="KEGG" id="est:DN752_05835"/>
<name>A0A2Z4IG68_9BACT</name>
<feature type="region of interest" description="Disordered" evidence="1">
    <location>
        <begin position="307"/>
        <end position="335"/>
    </location>
</feature>
<dbReference type="Gene3D" id="3.30.365.10">
    <property type="entry name" value="Aldehyde oxidase/xanthine dehydrogenase, molybdopterin binding domain"/>
    <property type="match status" value="4"/>
</dbReference>
<feature type="compositionally biased region" description="Basic and acidic residues" evidence="1">
    <location>
        <begin position="319"/>
        <end position="335"/>
    </location>
</feature>
<dbReference type="Pfam" id="PF02738">
    <property type="entry name" value="MoCoBD_1"/>
    <property type="match status" value="1"/>
</dbReference>
<evidence type="ECO:0000259" key="3">
    <source>
        <dbReference type="SMART" id="SM01008"/>
    </source>
</evidence>
<proteinExistence type="predicted"/>
<gene>
    <name evidence="4" type="ORF">DN752_05835</name>
</gene>
<dbReference type="OrthoDB" id="605889at2"/>
<dbReference type="EMBL" id="CP030041">
    <property type="protein sequence ID" value="AWW29680.1"/>
    <property type="molecule type" value="Genomic_DNA"/>
</dbReference>
<keyword evidence="2" id="KW-1133">Transmembrane helix</keyword>
<accession>A0A2Z4IG68</accession>
<dbReference type="InterPro" id="IPR006311">
    <property type="entry name" value="TAT_signal"/>
</dbReference>
<keyword evidence="5" id="KW-1185">Reference proteome</keyword>
<dbReference type="PROSITE" id="PS51257">
    <property type="entry name" value="PROKAR_LIPOPROTEIN"/>
    <property type="match status" value="1"/>
</dbReference>
<evidence type="ECO:0000313" key="5">
    <source>
        <dbReference type="Proteomes" id="UP000248688"/>
    </source>
</evidence>
<reference evidence="4 5" key="1">
    <citation type="submission" date="2018-06" db="EMBL/GenBank/DDBJ databases">
        <title>Echinicola strongylocentroti sp. nov., isolated from a sea urchin Strongylocentrotus intermedius.</title>
        <authorList>
            <person name="Bae S.S."/>
        </authorList>
    </citation>
    <scope>NUCLEOTIDE SEQUENCE [LARGE SCALE GENOMIC DNA]</scope>
    <source>
        <strain evidence="4 5">MEBiC08714</strain>
    </source>
</reference>
<feature type="domain" description="Aldehyde oxidase/xanthine dehydrogenase a/b hammerhead" evidence="3">
    <location>
        <begin position="212"/>
        <end position="307"/>
    </location>
</feature>
<dbReference type="SUPFAM" id="SSF56003">
    <property type="entry name" value="Molybdenum cofactor-binding domain"/>
    <property type="match status" value="2"/>
</dbReference>
<dbReference type="InterPro" id="IPR000674">
    <property type="entry name" value="Ald_Oxase/Xan_DH_a/b"/>
</dbReference>
<keyword evidence="2" id="KW-0812">Transmembrane</keyword>
<sequence>MTLTDKKLNRRSFLKVSALAGGGMMLSFSWLAGCKPTTDELLTMPDEWFEINSYIKIGENGAVTLFNPNPEFGQNVKTSLPMILAEELDIDWKKVFVEQADFYPERFDRQFTGGSNSVRTSWKPLRTAGATARQLIVNAAAKTWEVPAEEITTSHGTVEHKSSGKKAGYGEMASLAGTLEAPDPETITLKEISDFKIIGKSKKNVDATKIVTGKPLFALDHKVKGMKYAAIVHPPAFGMKLKSFDKSSVTSMPGIQDAFEVKIFKDDYGRNFFDTTTFPVIIAIVGDSTWEVMQAKKSLKAEWEKAPESTFPMAGRGGQTRDIKVPDGLENSSTHKEKMAEYIAKPGTEHRKDGDPEAAFKKAAKVLERTYTAPFLAHNTMEPMNAFADVTADKAVIYGPTQAPELIRQTLASSLGMPQENIQINLARMGGGFGRRAYSHHLTEAALISQKIKAPVKMVYTREDDMTAGVYRPTYSATYRAALDEDNKLLAFHVKAGGIPESPLHANRFPAGAIDNYLAEGWQIDSNITIGAFRAPRSNFIAGAEQSFLDELAEEMGKDPIEFRLELLKRAETNPVGENNDYDPKRYAGVLKLVREKSNWPSAPAGTSRGVSAYFCHNSYVAEVVDISIKDNQPVVESVYAAVDCGVVVNPDAAANMGEGAIVDGIGNAFYGEMAFEDGVPTKTNFDKYRMIRHSESPKKIEVHFVENNENPTGLGEPLFPPIFAALGNSLYKATGKRFYDQPFQPQLLQIENLNM</sequence>
<dbReference type="InterPro" id="IPR052516">
    <property type="entry name" value="N-heterocyclic_Hydroxylase"/>
</dbReference>
<dbReference type="Pfam" id="PF20256">
    <property type="entry name" value="MoCoBD_2"/>
    <property type="match status" value="2"/>
</dbReference>
<dbReference type="Proteomes" id="UP000248688">
    <property type="component" value="Chromosome"/>
</dbReference>
<dbReference type="Gene3D" id="3.90.1170.50">
    <property type="entry name" value="Aldehyde oxidase/xanthine dehydrogenase, a/b hammerhead"/>
    <property type="match status" value="1"/>
</dbReference>
<dbReference type="SMART" id="SM01008">
    <property type="entry name" value="Ald_Xan_dh_C"/>
    <property type="match status" value="1"/>
</dbReference>
<organism evidence="4 5">
    <name type="scientific">Echinicola strongylocentroti</name>
    <dbReference type="NCBI Taxonomy" id="1795355"/>
    <lineage>
        <taxon>Bacteria</taxon>
        <taxon>Pseudomonadati</taxon>
        <taxon>Bacteroidota</taxon>
        <taxon>Cytophagia</taxon>
        <taxon>Cytophagales</taxon>
        <taxon>Cyclobacteriaceae</taxon>
        <taxon>Echinicola</taxon>
    </lineage>
</organism>
<dbReference type="PANTHER" id="PTHR47495">
    <property type="entry name" value="ALDEHYDE DEHYDROGENASE"/>
    <property type="match status" value="1"/>
</dbReference>
<keyword evidence="2" id="KW-0472">Membrane</keyword>
<dbReference type="PANTHER" id="PTHR47495:SF2">
    <property type="entry name" value="ALDEHYDE DEHYDROGENASE"/>
    <property type="match status" value="1"/>
</dbReference>
<protein>
    <submittedName>
        <fullName evidence="4">Xanthine dehydrogenase family protein molybdopterin-binding subunit</fullName>
    </submittedName>
</protein>
<evidence type="ECO:0000256" key="2">
    <source>
        <dbReference type="SAM" id="Phobius"/>
    </source>
</evidence>